<evidence type="ECO:0000259" key="15">
    <source>
        <dbReference type="Pfam" id="PF15508"/>
    </source>
</evidence>
<evidence type="ECO:0000256" key="4">
    <source>
        <dbReference type="ARBA" id="ARBA00022801"/>
    </source>
</evidence>
<dbReference type="PANTHER" id="PTHR28583:SF4">
    <property type="entry name" value="N-ACYLETHANOLAMINE-HYDROLYZING ACID AMIDASE"/>
    <property type="match status" value="1"/>
</dbReference>
<evidence type="ECO:0000256" key="9">
    <source>
        <dbReference type="ARBA" id="ARBA00039046"/>
    </source>
</evidence>
<evidence type="ECO:0000256" key="12">
    <source>
        <dbReference type="PIRSR" id="PIRSR017632-1"/>
    </source>
</evidence>
<dbReference type="AlphaFoldDB" id="A0A9D4HPX7"/>
<organism evidence="16 17">
    <name type="scientific">Dreissena polymorpha</name>
    <name type="common">Zebra mussel</name>
    <name type="synonym">Mytilus polymorpha</name>
    <dbReference type="NCBI Taxonomy" id="45954"/>
    <lineage>
        <taxon>Eukaryota</taxon>
        <taxon>Metazoa</taxon>
        <taxon>Spiralia</taxon>
        <taxon>Lophotrochozoa</taxon>
        <taxon>Mollusca</taxon>
        <taxon>Bivalvia</taxon>
        <taxon>Autobranchia</taxon>
        <taxon>Heteroconchia</taxon>
        <taxon>Euheterodonta</taxon>
        <taxon>Imparidentia</taxon>
        <taxon>Neoheterodontei</taxon>
        <taxon>Myida</taxon>
        <taxon>Dreissenoidea</taxon>
        <taxon>Dreissenidae</taxon>
        <taxon>Dreissena</taxon>
    </lineage>
</organism>
<evidence type="ECO:0000256" key="8">
    <source>
        <dbReference type="ARBA" id="ARBA00038527"/>
    </source>
</evidence>
<dbReference type="PANTHER" id="PTHR28583">
    <property type="entry name" value="ACID AMIDASE"/>
    <property type="match status" value="1"/>
</dbReference>
<gene>
    <name evidence="16" type="ORF">DPMN_052570</name>
</gene>
<dbReference type="EC" id="3.5.1.60" evidence="9"/>
<dbReference type="PIRSF" id="PIRSF017632">
    <property type="entry name" value="Acid_ceramidase-like"/>
    <property type="match status" value="1"/>
</dbReference>
<protein>
    <recommendedName>
        <fullName evidence="10">N-acylethanolamine-hydrolyzing acid amidase</fullName>
        <ecNumber evidence="9">3.5.1.60</ecNumber>
    </recommendedName>
</protein>
<feature type="signal peptide" evidence="13">
    <location>
        <begin position="1"/>
        <end position="22"/>
    </location>
</feature>
<evidence type="ECO:0000256" key="10">
    <source>
        <dbReference type="ARBA" id="ARBA00040404"/>
    </source>
</evidence>
<dbReference type="GO" id="GO:0017064">
    <property type="term" value="F:fatty acid amide hydrolase activity"/>
    <property type="evidence" value="ECO:0007669"/>
    <property type="project" value="InterPro"/>
</dbReference>
<evidence type="ECO:0000256" key="3">
    <source>
        <dbReference type="ARBA" id="ARBA00022729"/>
    </source>
</evidence>
<feature type="domain" description="Choloylglycine hydrolase/NAAA C-terminal" evidence="14">
    <location>
        <begin position="117"/>
        <end position="253"/>
    </location>
</feature>
<dbReference type="EMBL" id="JAIWYP010000012">
    <property type="protein sequence ID" value="KAH3726701.1"/>
    <property type="molecule type" value="Genomic_DNA"/>
</dbReference>
<sequence length="347" mass="38987">MTAKTAVLTATLLMTLLTLSLSLTPPPRYVINLDLPETQRWQEVVLDHKDIAKDVHKILRDYVPEELLPFIDLIATDLDDYIDQPYSDEMRGIANIMNISLGEVLLANLIYDLSAFCTSIVSQDANGMIWHSRNLDYGYTDMLKNLTVFVDFQRGGQTVYSAITYAGYVGVLTGQRPNGFTITVDERDQGIPLWNLILALLDDNAVPISFLVRNSLDNDTTFEDAVQRLAYTQTIADAYFIIAGTKADEGAVVTKGRLAADDIWRLNAENNRWFLVETNYDHWLPPPPDDDRRDPAIKAMNTMGRSNITVDNLFAVMSTPPVLNKKTTYTIVMSAGKPSIMQAWIRD</sequence>
<evidence type="ECO:0000256" key="7">
    <source>
        <dbReference type="ARBA" id="ARBA00023180"/>
    </source>
</evidence>
<evidence type="ECO:0000256" key="13">
    <source>
        <dbReference type="SAM" id="SignalP"/>
    </source>
</evidence>
<dbReference type="GO" id="GO:0006631">
    <property type="term" value="P:fatty acid metabolic process"/>
    <property type="evidence" value="ECO:0007669"/>
    <property type="project" value="InterPro"/>
</dbReference>
<feature type="active site" description="Nucleophile" evidence="12">
    <location>
        <position position="117"/>
    </location>
</feature>
<keyword evidence="5 11" id="KW-0443">Lipid metabolism</keyword>
<evidence type="ECO:0000256" key="5">
    <source>
        <dbReference type="ARBA" id="ARBA00023098"/>
    </source>
</evidence>
<evidence type="ECO:0000256" key="2">
    <source>
        <dbReference type="ARBA" id="ARBA00005730"/>
    </source>
</evidence>
<proteinExistence type="inferred from homology"/>
<evidence type="ECO:0000313" key="17">
    <source>
        <dbReference type="Proteomes" id="UP000828390"/>
    </source>
</evidence>
<dbReference type="Proteomes" id="UP000828390">
    <property type="component" value="Unassembled WGS sequence"/>
</dbReference>
<keyword evidence="3 13" id="KW-0732">Signal</keyword>
<reference evidence="16" key="2">
    <citation type="submission" date="2020-11" db="EMBL/GenBank/DDBJ databases">
        <authorList>
            <person name="McCartney M.A."/>
            <person name="Auch B."/>
            <person name="Kono T."/>
            <person name="Mallez S."/>
            <person name="Becker A."/>
            <person name="Gohl D.M."/>
            <person name="Silverstein K.A.T."/>
            <person name="Koren S."/>
            <person name="Bechman K.B."/>
            <person name="Herman A."/>
            <person name="Abrahante J.E."/>
            <person name="Garbe J."/>
        </authorList>
    </citation>
    <scope>NUCLEOTIDE SEQUENCE</scope>
    <source>
        <strain evidence="16">Duluth1</strain>
        <tissue evidence="16">Whole animal</tissue>
    </source>
</reference>
<comment type="pathway">
    <text evidence="1">Lipid metabolism; fatty acid metabolism.</text>
</comment>
<feature type="chain" id="PRO_5039259918" description="N-acylethanolamine-hydrolyzing acid amidase" evidence="13">
    <location>
        <begin position="23"/>
        <end position="347"/>
    </location>
</feature>
<name>A0A9D4HPX7_DREPO</name>
<keyword evidence="4 11" id="KW-0378">Hydrolase</keyword>
<feature type="domain" description="Acid ceramidase N-terminal" evidence="15">
    <location>
        <begin position="24"/>
        <end position="82"/>
    </location>
</feature>
<dbReference type="Pfam" id="PF02275">
    <property type="entry name" value="CBAH"/>
    <property type="match status" value="1"/>
</dbReference>
<evidence type="ECO:0000256" key="1">
    <source>
        <dbReference type="ARBA" id="ARBA00004872"/>
    </source>
</evidence>
<dbReference type="Pfam" id="PF15508">
    <property type="entry name" value="NAAA-beta"/>
    <property type="match status" value="1"/>
</dbReference>
<comment type="subunit">
    <text evidence="8">Heterodimer of an alpha and a beta subunit, produced by autocatalytic cleavage.</text>
</comment>
<evidence type="ECO:0000313" key="16">
    <source>
        <dbReference type="EMBL" id="KAH3726701.1"/>
    </source>
</evidence>
<dbReference type="OrthoDB" id="5273684at2759"/>
<dbReference type="FunFam" id="3.60.60.10:FF:000006">
    <property type="entry name" value="N-acylethanolamine-hydrolyzing acid amidase"/>
    <property type="match status" value="1"/>
</dbReference>
<keyword evidence="7" id="KW-0325">Glycoprotein</keyword>
<keyword evidence="6" id="KW-0865">Zymogen</keyword>
<keyword evidence="17" id="KW-1185">Reference proteome</keyword>
<comment type="similarity">
    <text evidence="2 11">Belongs to the acid ceramidase family.</text>
</comment>
<reference evidence="16" key="1">
    <citation type="journal article" date="2019" name="bioRxiv">
        <title>The Genome of the Zebra Mussel, Dreissena polymorpha: A Resource for Invasive Species Research.</title>
        <authorList>
            <person name="McCartney M.A."/>
            <person name="Auch B."/>
            <person name="Kono T."/>
            <person name="Mallez S."/>
            <person name="Zhang Y."/>
            <person name="Obille A."/>
            <person name="Becker A."/>
            <person name="Abrahante J.E."/>
            <person name="Garbe J."/>
            <person name="Badalamenti J.P."/>
            <person name="Herman A."/>
            <person name="Mangelson H."/>
            <person name="Liachko I."/>
            <person name="Sullivan S."/>
            <person name="Sone E.D."/>
            <person name="Koren S."/>
            <person name="Silverstein K.A.T."/>
            <person name="Beckman K.B."/>
            <person name="Gohl D.M."/>
        </authorList>
    </citation>
    <scope>NUCLEOTIDE SEQUENCE</scope>
    <source>
        <strain evidence="16">Duluth1</strain>
        <tissue evidence="16">Whole animal</tissue>
    </source>
</reference>
<comment type="caution">
    <text evidence="16">The sequence shown here is derived from an EMBL/GenBank/DDBJ whole genome shotgun (WGS) entry which is preliminary data.</text>
</comment>
<dbReference type="GO" id="GO:0047412">
    <property type="term" value="F:N-(long-chain-acyl)ethanolamine deacylase activity"/>
    <property type="evidence" value="ECO:0007669"/>
    <property type="project" value="UniProtKB-EC"/>
</dbReference>
<evidence type="ECO:0000256" key="11">
    <source>
        <dbReference type="PIRNR" id="PIRNR017632"/>
    </source>
</evidence>
<accession>A0A9D4HPX7</accession>
<dbReference type="InterPro" id="IPR029130">
    <property type="entry name" value="Acid_ceramidase_N"/>
</dbReference>
<dbReference type="Gene3D" id="3.60.60.10">
    <property type="entry name" value="Penicillin V Acylase, Chain A"/>
    <property type="match status" value="1"/>
</dbReference>
<dbReference type="InterPro" id="IPR029132">
    <property type="entry name" value="CBAH/NAAA_C"/>
</dbReference>
<evidence type="ECO:0000259" key="14">
    <source>
        <dbReference type="Pfam" id="PF02275"/>
    </source>
</evidence>
<dbReference type="GO" id="GO:0005764">
    <property type="term" value="C:lysosome"/>
    <property type="evidence" value="ECO:0007669"/>
    <property type="project" value="UniProtKB-UniRule"/>
</dbReference>
<dbReference type="InterPro" id="IPR016699">
    <property type="entry name" value="Acid_ceramidase-like"/>
</dbReference>
<evidence type="ECO:0000256" key="6">
    <source>
        <dbReference type="ARBA" id="ARBA00023145"/>
    </source>
</evidence>